<name>A0A068UVX4_COFCA</name>
<dbReference type="STRING" id="49390.A0A068UVX4"/>
<proteinExistence type="predicted"/>
<dbReference type="PANTHER" id="PTHR44083:SF5">
    <property type="entry name" value="PROTEIN TOPLESS-RELATED PROTEIN 2"/>
    <property type="match status" value="1"/>
</dbReference>
<dbReference type="OMA" id="KWQRSEW"/>
<dbReference type="PhylomeDB" id="A0A068UVX4"/>
<organism evidence="1 2">
    <name type="scientific">Coffea canephora</name>
    <name type="common">Robusta coffee</name>
    <dbReference type="NCBI Taxonomy" id="49390"/>
    <lineage>
        <taxon>Eukaryota</taxon>
        <taxon>Viridiplantae</taxon>
        <taxon>Streptophyta</taxon>
        <taxon>Embryophyta</taxon>
        <taxon>Tracheophyta</taxon>
        <taxon>Spermatophyta</taxon>
        <taxon>Magnoliopsida</taxon>
        <taxon>eudicotyledons</taxon>
        <taxon>Gunneridae</taxon>
        <taxon>Pentapetalae</taxon>
        <taxon>asterids</taxon>
        <taxon>lamiids</taxon>
        <taxon>Gentianales</taxon>
        <taxon>Rubiaceae</taxon>
        <taxon>Ixoroideae</taxon>
        <taxon>Gardenieae complex</taxon>
        <taxon>Bertiereae - Coffeeae clade</taxon>
        <taxon>Coffeeae</taxon>
        <taxon>Coffea</taxon>
    </lineage>
</organism>
<dbReference type="InterPro" id="IPR027728">
    <property type="entry name" value="Topless_fam"/>
</dbReference>
<keyword evidence="2" id="KW-1185">Reference proteome</keyword>
<gene>
    <name evidence="1" type="ORF">GSCOC_T00034232001</name>
</gene>
<evidence type="ECO:0008006" key="3">
    <source>
        <dbReference type="Google" id="ProtNLM"/>
    </source>
</evidence>
<sequence>MEGSTIADVKPRISDNADRIKCWKFPDIAEADQLKTLRLPQEIWELQILRLLYTNSGLALLALGSNALHRLWKWQRSEWNLSGKSTASIIPQMWQPSSRALMSNDLSEAKPAEESPACIALSKNDSYVMSASGGKVSLFNMTTFKVMTTFMSPPPAATYLAFHPQDNNIIYNGIPSIAIGMEDSTIQIYNVRVDEVYFLVIPLDL</sequence>
<protein>
    <recommendedName>
        <fullName evidence="3">Anaphase-promoting complex subunit 4 WD40 domain-containing protein</fullName>
    </recommendedName>
</protein>
<dbReference type="GO" id="GO:0006355">
    <property type="term" value="P:regulation of DNA-templated transcription"/>
    <property type="evidence" value="ECO:0007669"/>
    <property type="project" value="InterPro"/>
</dbReference>
<reference evidence="2" key="1">
    <citation type="journal article" date="2014" name="Science">
        <title>The coffee genome provides insight into the convergent evolution of caffeine biosynthesis.</title>
        <authorList>
            <person name="Denoeud F."/>
            <person name="Carretero-Paulet L."/>
            <person name="Dereeper A."/>
            <person name="Droc G."/>
            <person name="Guyot R."/>
            <person name="Pietrella M."/>
            <person name="Zheng C."/>
            <person name="Alberti A."/>
            <person name="Anthony F."/>
            <person name="Aprea G."/>
            <person name="Aury J.M."/>
            <person name="Bento P."/>
            <person name="Bernard M."/>
            <person name="Bocs S."/>
            <person name="Campa C."/>
            <person name="Cenci A."/>
            <person name="Combes M.C."/>
            <person name="Crouzillat D."/>
            <person name="Da Silva C."/>
            <person name="Daddiego L."/>
            <person name="De Bellis F."/>
            <person name="Dussert S."/>
            <person name="Garsmeur O."/>
            <person name="Gayraud T."/>
            <person name="Guignon V."/>
            <person name="Jahn K."/>
            <person name="Jamilloux V."/>
            <person name="Joet T."/>
            <person name="Labadie K."/>
            <person name="Lan T."/>
            <person name="Leclercq J."/>
            <person name="Lepelley M."/>
            <person name="Leroy T."/>
            <person name="Li L.T."/>
            <person name="Librado P."/>
            <person name="Lopez L."/>
            <person name="Munoz A."/>
            <person name="Noel B."/>
            <person name="Pallavicini A."/>
            <person name="Perrotta G."/>
            <person name="Poncet V."/>
            <person name="Pot D."/>
            <person name="Priyono X."/>
            <person name="Rigoreau M."/>
            <person name="Rouard M."/>
            <person name="Rozas J."/>
            <person name="Tranchant-Dubreuil C."/>
            <person name="VanBuren R."/>
            <person name="Zhang Q."/>
            <person name="Andrade A.C."/>
            <person name="Argout X."/>
            <person name="Bertrand B."/>
            <person name="de Kochko A."/>
            <person name="Graziosi G."/>
            <person name="Henry R.J."/>
            <person name="Jayarama X."/>
            <person name="Ming R."/>
            <person name="Nagai C."/>
            <person name="Rounsley S."/>
            <person name="Sankoff D."/>
            <person name="Giuliano G."/>
            <person name="Albert V.A."/>
            <person name="Wincker P."/>
            <person name="Lashermes P."/>
        </authorList>
    </citation>
    <scope>NUCLEOTIDE SEQUENCE [LARGE SCALE GENOMIC DNA]</scope>
    <source>
        <strain evidence="2">cv. DH200-94</strain>
    </source>
</reference>
<dbReference type="AlphaFoldDB" id="A0A068UVX4"/>
<dbReference type="Gene3D" id="2.130.10.10">
    <property type="entry name" value="YVTN repeat-like/Quinoprotein amine dehydrogenase"/>
    <property type="match status" value="1"/>
</dbReference>
<accession>A0A068UVX4</accession>
<evidence type="ECO:0000313" key="2">
    <source>
        <dbReference type="Proteomes" id="UP000295252"/>
    </source>
</evidence>
<dbReference type="InterPro" id="IPR036322">
    <property type="entry name" value="WD40_repeat_dom_sf"/>
</dbReference>
<dbReference type="Gramene" id="CDP11748">
    <property type="protein sequence ID" value="CDP11748"/>
    <property type="gene ID" value="GSCOC_T00034232001"/>
</dbReference>
<dbReference type="OrthoDB" id="1850764at2759"/>
<dbReference type="PANTHER" id="PTHR44083">
    <property type="entry name" value="TOPLESS-RELATED PROTEIN 1-RELATED"/>
    <property type="match status" value="1"/>
</dbReference>
<evidence type="ECO:0000313" key="1">
    <source>
        <dbReference type="EMBL" id="CDP11748.1"/>
    </source>
</evidence>
<dbReference type="EMBL" id="HG739143">
    <property type="protein sequence ID" value="CDP11748.1"/>
    <property type="molecule type" value="Genomic_DNA"/>
</dbReference>
<dbReference type="SUPFAM" id="SSF50978">
    <property type="entry name" value="WD40 repeat-like"/>
    <property type="match status" value="1"/>
</dbReference>
<dbReference type="InParanoid" id="A0A068UVX4"/>
<dbReference type="Proteomes" id="UP000295252">
    <property type="component" value="Chromosome X"/>
</dbReference>
<dbReference type="InterPro" id="IPR015943">
    <property type="entry name" value="WD40/YVTN_repeat-like_dom_sf"/>
</dbReference>